<evidence type="ECO:0008006" key="6">
    <source>
        <dbReference type="Google" id="ProtNLM"/>
    </source>
</evidence>
<accession>A0A1S2M0W4</accession>
<dbReference type="PANTHER" id="PTHR42709:SF9">
    <property type="entry name" value="ALKALINE PHOSPHATASE LIKE PROTEIN"/>
    <property type="match status" value="1"/>
</dbReference>
<protein>
    <recommendedName>
        <fullName evidence="6">DedA family protein</fullName>
    </recommendedName>
</protein>
<dbReference type="AlphaFoldDB" id="A0A1S2M0W4"/>
<comment type="caution">
    <text evidence="3">The sequence shown here is derived from an EMBL/GenBank/DDBJ whole genome shotgun (WGS) entry which is preliminary data.</text>
</comment>
<gene>
    <name evidence="4" type="ORF">BKP45_11235</name>
    <name evidence="3" type="ORF">BKP45_16950</name>
</gene>
<dbReference type="InterPro" id="IPR051311">
    <property type="entry name" value="DedA_domain"/>
</dbReference>
<keyword evidence="2" id="KW-0472">Membrane</keyword>
<dbReference type="EMBL" id="MLQS01000017">
    <property type="protein sequence ID" value="OIJ19639.1"/>
    <property type="molecule type" value="Genomic_DNA"/>
</dbReference>
<dbReference type="EMBL" id="MLQS01000030">
    <property type="protein sequence ID" value="OIJ18160.1"/>
    <property type="molecule type" value="Genomic_DNA"/>
</dbReference>
<dbReference type="Proteomes" id="UP000180057">
    <property type="component" value="Unassembled WGS sequence"/>
</dbReference>
<feature type="transmembrane region" description="Helical" evidence="2">
    <location>
        <begin position="51"/>
        <end position="72"/>
    </location>
</feature>
<dbReference type="GO" id="GO:0005886">
    <property type="term" value="C:plasma membrane"/>
    <property type="evidence" value="ECO:0007669"/>
    <property type="project" value="TreeGrafter"/>
</dbReference>
<keyword evidence="2" id="KW-0812">Transmembrane</keyword>
<sequence>MEIDVLKNLLNELGYFGVFLWLWLGMLGIPVPNEVVVASIGYLSTTPLLKIEKVIIIGYLGLISSLTTSYLLGRIVGKRFVRYFSIKPGSKSSLRKASKFNKKISCVFFNH</sequence>
<evidence type="ECO:0000256" key="1">
    <source>
        <dbReference type="ARBA" id="ARBA00010792"/>
    </source>
</evidence>
<evidence type="ECO:0000256" key="2">
    <source>
        <dbReference type="SAM" id="Phobius"/>
    </source>
</evidence>
<keyword evidence="5" id="KW-1185">Reference proteome</keyword>
<reference evidence="3 5" key="1">
    <citation type="submission" date="2016-10" db="EMBL/GenBank/DDBJ databases">
        <title>Draft genome sequences of four alkaliphilic bacteria belonging to the Anaerobacillus genus.</title>
        <authorList>
            <person name="Bassil N.M."/>
            <person name="Lloyd J.R."/>
        </authorList>
    </citation>
    <scope>NUCLEOTIDE SEQUENCE [LARGE SCALE GENOMIC DNA]</scope>
    <source>
        <strain evidence="3 5">DSM 22531</strain>
    </source>
</reference>
<evidence type="ECO:0000313" key="5">
    <source>
        <dbReference type="Proteomes" id="UP000180057"/>
    </source>
</evidence>
<evidence type="ECO:0000313" key="4">
    <source>
        <dbReference type="EMBL" id="OIJ19639.1"/>
    </source>
</evidence>
<feature type="transmembrane region" description="Helical" evidence="2">
    <location>
        <begin position="12"/>
        <end position="31"/>
    </location>
</feature>
<dbReference type="STRING" id="472963.BKP45_11235"/>
<name>A0A1S2M0W4_9BACI</name>
<dbReference type="RefSeq" id="WP_071389777.1">
    <property type="nucleotide sequence ID" value="NZ_MLQS01000017.1"/>
</dbReference>
<dbReference type="OrthoDB" id="9782291at2"/>
<evidence type="ECO:0000313" key="3">
    <source>
        <dbReference type="EMBL" id="OIJ18160.1"/>
    </source>
</evidence>
<organism evidence="3 5">
    <name type="scientific">Anaerobacillus alkalidiazotrophicus</name>
    <dbReference type="NCBI Taxonomy" id="472963"/>
    <lineage>
        <taxon>Bacteria</taxon>
        <taxon>Bacillati</taxon>
        <taxon>Bacillota</taxon>
        <taxon>Bacilli</taxon>
        <taxon>Bacillales</taxon>
        <taxon>Bacillaceae</taxon>
        <taxon>Anaerobacillus</taxon>
    </lineage>
</organism>
<dbReference type="PANTHER" id="PTHR42709">
    <property type="entry name" value="ALKALINE PHOSPHATASE LIKE PROTEIN"/>
    <property type="match status" value="1"/>
</dbReference>
<keyword evidence="2" id="KW-1133">Transmembrane helix</keyword>
<proteinExistence type="inferred from homology"/>
<comment type="similarity">
    <text evidence="1">Belongs to the DedA family.</text>
</comment>